<accession>A0A3M9MTY6</accession>
<evidence type="ECO:0000313" key="2">
    <source>
        <dbReference type="Proteomes" id="UP000271010"/>
    </source>
</evidence>
<dbReference type="OrthoDB" id="853253at2"/>
<protein>
    <submittedName>
        <fullName evidence="1">Uncharacterized protein</fullName>
    </submittedName>
</protein>
<reference evidence="1 2" key="1">
    <citation type="submission" date="2018-11" db="EMBL/GenBank/DDBJ databases">
        <title>Rufibacter latericius sp. nov., isolated from water in Baiyang Lake.</title>
        <authorList>
            <person name="Yang Y."/>
        </authorList>
    </citation>
    <scope>NUCLEOTIDE SEQUENCE [LARGE SCALE GENOMIC DNA]</scope>
    <source>
        <strain evidence="1 2">MCC P1</strain>
    </source>
</reference>
<dbReference type="AlphaFoldDB" id="A0A3M9MTY6"/>
<keyword evidence="2" id="KW-1185">Reference proteome</keyword>
<comment type="caution">
    <text evidence="1">The sequence shown here is derived from an EMBL/GenBank/DDBJ whole genome shotgun (WGS) entry which is preliminary data.</text>
</comment>
<organism evidence="1 2">
    <name type="scientific">Rufibacter immobilis</name>
    <dbReference type="NCBI Taxonomy" id="1348778"/>
    <lineage>
        <taxon>Bacteria</taxon>
        <taxon>Pseudomonadati</taxon>
        <taxon>Bacteroidota</taxon>
        <taxon>Cytophagia</taxon>
        <taxon>Cytophagales</taxon>
        <taxon>Hymenobacteraceae</taxon>
        <taxon>Rufibacter</taxon>
    </lineage>
</organism>
<gene>
    <name evidence="1" type="ORF">EFA69_13320</name>
</gene>
<evidence type="ECO:0000313" key="1">
    <source>
        <dbReference type="EMBL" id="RNI28363.1"/>
    </source>
</evidence>
<dbReference type="RefSeq" id="WP_123134828.1">
    <property type="nucleotide sequence ID" value="NZ_JBHMAD010000003.1"/>
</dbReference>
<dbReference type="Proteomes" id="UP000271010">
    <property type="component" value="Unassembled WGS sequence"/>
</dbReference>
<sequence length="80" mass="8957">MDATCNQCTHWVQDQKVVEVQSKDFGVCDELSGKPAMNPEYVLPVVHEAGMPASQPKPFEMVTGAMFGCNHFEGRRSWIQ</sequence>
<name>A0A3M9MTY6_9BACT</name>
<dbReference type="EMBL" id="RJJE01000017">
    <property type="protein sequence ID" value="RNI28363.1"/>
    <property type="molecule type" value="Genomic_DNA"/>
</dbReference>
<proteinExistence type="predicted"/>